<accession>A0A0M3HSR1</accession>
<protein>
    <submittedName>
        <fullName evidence="3">Uncharacterized protein</fullName>
    </submittedName>
</protein>
<name>A0A0M3HSR1_ASCLU</name>
<reference evidence="3" key="1">
    <citation type="submission" date="2017-02" db="UniProtKB">
        <authorList>
            <consortium name="WormBaseParasite"/>
        </authorList>
    </citation>
    <scope>IDENTIFICATION</scope>
</reference>
<evidence type="ECO:0000313" key="2">
    <source>
        <dbReference type="Proteomes" id="UP000036681"/>
    </source>
</evidence>
<sequence length="111" mass="12397">MSEDDENEEGPNDHCKSDLHEPCHRRCNESITRQRPATCGSPYGFDSHFITPMAASLQLTLLRKLLNVSGEFTMHFCFLTGVLPQVRRAKKVSNPAKQFCALLCESANGTL</sequence>
<feature type="compositionally biased region" description="Basic and acidic residues" evidence="1">
    <location>
        <begin position="11"/>
        <end position="21"/>
    </location>
</feature>
<dbReference type="AlphaFoldDB" id="A0A0M3HSR1"/>
<organism evidence="2 3">
    <name type="scientific">Ascaris lumbricoides</name>
    <name type="common">Giant roundworm</name>
    <dbReference type="NCBI Taxonomy" id="6252"/>
    <lineage>
        <taxon>Eukaryota</taxon>
        <taxon>Metazoa</taxon>
        <taxon>Ecdysozoa</taxon>
        <taxon>Nematoda</taxon>
        <taxon>Chromadorea</taxon>
        <taxon>Rhabditida</taxon>
        <taxon>Spirurina</taxon>
        <taxon>Ascaridomorpha</taxon>
        <taxon>Ascaridoidea</taxon>
        <taxon>Ascarididae</taxon>
        <taxon>Ascaris</taxon>
    </lineage>
</organism>
<evidence type="ECO:0000256" key="1">
    <source>
        <dbReference type="SAM" id="MobiDB-lite"/>
    </source>
</evidence>
<feature type="compositionally biased region" description="Acidic residues" evidence="1">
    <location>
        <begin position="1"/>
        <end position="10"/>
    </location>
</feature>
<proteinExistence type="predicted"/>
<dbReference type="Proteomes" id="UP000036681">
    <property type="component" value="Unplaced"/>
</dbReference>
<dbReference type="WBParaSite" id="ALUE_0000555101-mRNA-1">
    <property type="protein sequence ID" value="ALUE_0000555101-mRNA-1"/>
    <property type="gene ID" value="ALUE_0000555101"/>
</dbReference>
<feature type="region of interest" description="Disordered" evidence="1">
    <location>
        <begin position="1"/>
        <end position="21"/>
    </location>
</feature>
<evidence type="ECO:0000313" key="3">
    <source>
        <dbReference type="WBParaSite" id="ALUE_0000555101-mRNA-1"/>
    </source>
</evidence>
<keyword evidence="2" id="KW-1185">Reference proteome</keyword>